<dbReference type="RefSeq" id="WP_062604483.1">
    <property type="nucleotide sequence ID" value="NZ_FCOX02000008.1"/>
</dbReference>
<feature type="transmembrane region" description="Helical" evidence="2">
    <location>
        <begin position="254"/>
        <end position="282"/>
    </location>
</feature>
<keyword evidence="5" id="KW-1185">Reference proteome</keyword>
<comment type="caution">
    <text evidence="4">The sequence shown here is derived from an EMBL/GenBank/DDBJ whole genome shotgun (WGS) entry which is preliminary data.</text>
</comment>
<gene>
    <name evidence="4" type="ORF">AWB78_02117</name>
</gene>
<proteinExistence type="predicted"/>
<dbReference type="InterPro" id="IPR015655">
    <property type="entry name" value="PP2C"/>
</dbReference>
<dbReference type="EMBL" id="FCOX02000008">
    <property type="protein sequence ID" value="SAK63145.1"/>
    <property type="molecule type" value="Genomic_DNA"/>
</dbReference>
<evidence type="ECO:0000259" key="3">
    <source>
        <dbReference type="PROSITE" id="PS51746"/>
    </source>
</evidence>
<keyword evidence="2" id="KW-0472">Membrane</keyword>
<reference evidence="4" key="1">
    <citation type="submission" date="2016-01" db="EMBL/GenBank/DDBJ databases">
        <authorList>
            <person name="Peeters C."/>
        </authorList>
    </citation>
    <scope>NUCLEOTIDE SEQUENCE</scope>
    <source>
        <strain evidence="4">LMG 29321</strain>
    </source>
</reference>
<dbReference type="CDD" id="cd00143">
    <property type="entry name" value="PP2Cc"/>
    <property type="match status" value="1"/>
</dbReference>
<evidence type="ECO:0000313" key="4">
    <source>
        <dbReference type="EMBL" id="SAK63145.1"/>
    </source>
</evidence>
<dbReference type="Pfam" id="PF13672">
    <property type="entry name" value="PP2C_2"/>
    <property type="match status" value="1"/>
</dbReference>
<feature type="compositionally biased region" description="Low complexity" evidence="1">
    <location>
        <begin position="381"/>
        <end position="412"/>
    </location>
</feature>
<dbReference type="SMART" id="SM00332">
    <property type="entry name" value="PP2Cc"/>
    <property type="match status" value="1"/>
</dbReference>
<organism evidence="4 5">
    <name type="scientific">Caballeronia calidae</name>
    <dbReference type="NCBI Taxonomy" id="1777139"/>
    <lineage>
        <taxon>Bacteria</taxon>
        <taxon>Pseudomonadati</taxon>
        <taxon>Pseudomonadota</taxon>
        <taxon>Betaproteobacteria</taxon>
        <taxon>Burkholderiales</taxon>
        <taxon>Burkholderiaceae</taxon>
        <taxon>Caballeronia</taxon>
    </lineage>
</organism>
<name>A0A158AZD0_9BURK</name>
<dbReference type="PROSITE" id="PS51746">
    <property type="entry name" value="PPM_2"/>
    <property type="match status" value="1"/>
</dbReference>
<dbReference type="Proteomes" id="UP000071859">
    <property type="component" value="Unassembled WGS sequence"/>
</dbReference>
<evidence type="ECO:0000256" key="2">
    <source>
        <dbReference type="SAM" id="Phobius"/>
    </source>
</evidence>
<evidence type="ECO:0000313" key="5">
    <source>
        <dbReference type="Proteomes" id="UP000071859"/>
    </source>
</evidence>
<dbReference type="InterPro" id="IPR001932">
    <property type="entry name" value="PPM-type_phosphatase-like_dom"/>
</dbReference>
<feature type="region of interest" description="Disordered" evidence="1">
    <location>
        <begin position="357"/>
        <end position="412"/>
    </location>
</feature>
<keyword evidence="2" id="KW-0812">Transmembrane</keyword>
<dbReference type="Gene3D" id="3.60.40.10">
    <property type="entry name" value="PPM-type phosphatase domain"/>
    <property type="match status" value="1"/>
</dbReference>
<accession>A0A158AZD0</accession>
<dbReference type="GO" id="GO:0004722">
    <property type="term" value="F:protein serine/threonine phosphatase activity"/>
    <property type="evidence" value="ECO:0007669"/>
    <property type="project" value="InterPro"/>
</dbReference>
<protein>
    <recommendedName>
        <fullName evidence="3">PPM-type phosphatase domain-containing protein</fullName>
    </recommendedName>
</protein>
<keyword evidence="4" id="KW-0378">Hydrolase</keyword>
<evidence type="ECO:0000256" key="1">
    <source>
        <dbReference type="SAM" id="MobiDB-lite"/>
    </source>
</evidence>
<feature type="domain" description="PPM-type phosphatase" evidence="3">
    <location>
        <begin position="5"/>
        <end position="244"/>
    </location>
</feature>
<sequence>MNTWSVGQRSETGFVRAENQDRMSWIRARAADIFVVSDGMGGHAGGALAAQLTVETLQRKLADFASLDGAAATLESAFQAANDAVFARGQSSNPATARMGATAVALLASGNQVMLAHVGDSRAYLLDRRGTLQRLTKDHSLVQRMVDANVLSEAEAANHPDASVLERAMGQAPRVEVEVSGWLRVHPGEACMLCSDGLCGYVEDDAIASVMRSGHAPQQTADALVRLALERGGEDNVTVQVLRYGARQARWRRWVLPGVIAGALAALALALAPGLGLGLGWLGMQSKRFSADDDARRVNDAASKAASTTPASAAAPDARLVTLEARVQENAANQRAADADLDRKLDELRGRIDRMEKRLDAGSHAGAHVAPRAESARKAARTTGARAAAPSSQHQAVSAAPASATDAAEGSP</sequence>
<dbReference type="AlphaFoldDB" id="A0A158AZD0"/>
<dbReference type="PANTHER" id="PTHR47992">
    <property type="entry name" value="PROTEIN PHOSPHATASE"/>
    <property type="match status" value="1"/>
</dbReference>
<dbReference type="SMART" id="SM00331">
    <property type="entry name" value="PP2C_SIG"/>
    <property type="match status" value="1"/>
</dbReference>
<keyword evidence="2" id="KW-1133">Transmembrane helix</keyword>
<dbReference type="OrthoDB" id="9801841at2"/>
<dbReference type="SUPFAM" id="SSF81606">
    <property type="entry name" value="PP2C-like"/>
    <property type="match status" value="1"/>
</dbReference>
<dbReference type="InterPro" id="IPR036457">
    <property type="entry name" value="PPM-type-like_dom_sf"/>
</dbReference>